<dbReference type="eggNOG" id="KOG4197">
    <property type="taxonomic scope" value="Eukaryota"/>
</dbReference>
<dbReference type="AlphaFoldDB" id="A0A0E0JG37"/>
<dbReference type="GO" id="GO:0003729">
    <property type="term" value="F:mRNA binding"/>
    <property type="evidence" value="ECO:0007669"/>
    <property type="project" value="TreeGrafter"/>
</dbReference>
<dbReference type="Pfam" id="PF13041">
    <property type="entry name" value="PPR_2"/>
    <property type="match status" value="2"/>
</dbReference>
<protein>
    <recommendedName>
        <fullName evidence="6">Pentacotripeptide-repeat region of PRORP domain-containing protein</fullName>
    </recommendedName>
</protein>
<dbReference type="Gene3D" id="1.25.40.10">
    <property type="entry name" value="Tetratricopeptide repeat domain"/>
    <property type="match status" value="3"/>
</dbReference>
<feature type="repeat" description="PPR" evidence="3">
    <location>
        <begin position="99"/>
        <end position="134"/>
    </location>
</feature>
<dbReference type="PANTHER" id="PTHR47934:SF6">
    <property type="entry name" value="MITOCHONDRIAL GROUP I INTRON SPLICING FACTOR CCM1-RELATED"/>
    <property type="match status" value="1"/>
</dbReference>
<evidence type="ECO:0000256" key="3">
    <source>
        <dbReference type="PROSITE-ProRule" id="PRU00708"/>
    </source>
</evidence>
<accession>A0A0E0JG37</accession>
<dbReference type="InterPro" id="IPR002885">
    <property type="entry name" value="PPR_rpt"/>
</dbReference>
<organism evidence="4">
    <name type="scientific">Oryza punctata</name>
    <name type="common">Red rice</name>
    <dbReference type="NCBI Taxonomy" id="4537"/>
    <lineage>
        <taxon>Eukaryota</taxon>
        <taxon>Viridiplantae</taxon>
        <taxon>Streptophyta</taxon>
        <taxon>Embryophyta</taxon>
        <taxon>Tracheophyta</taxon>
        <taxon>Spermatophyta</taxon>
        <taxon>Magnoliopsida</taxon>
        <taxon>Liliopsida</taxon>
        <taxon>Poales</taxon>
        <taxon>Poaceae</taxon>
        <taxon>BOP clade</taxon>
        <taxon>Oryzoideae</taxon>
        <taxon>Oryzeae</taxon>
        <taxon>Oryzinae</taxon>
        <taxon>Oryza</taxon>
    </lineage>
</organism>
<reference evidence="4" key="2">
    <citation type="submission" date="2018-05" db="EMBL/GenBank/DDBJ databases">
        <title>OpunRS2 (Oryza punctata Reference Sequence Version 2).</title>
        <authorList>
            <person name="Zhang J."/>
            <person name="Kudrna D."/>
            <person name="Lee S."/>
            <person name="Talag J."/>
            <person name="Welchert J."/>
            <person name="Wing R.A."/>
        </authorList>
    </citation>
    <scope>NUCLEOTIDE SEQUENCE [LARGE SCALE GENOMIC DNA]</scope>
</reference>
<evidence type="ECO:0000313" key="4">
    <source>
        <dbReference type="EnsemblPlants" id="OPUNC01G08430.1"/>
    </source>
</evidence>
<dbReference type="HOGENOM" id="CLU_1130543_0_0_1"/>
<dbReference type="OMA" id="VKTHEAY"/>
<dbReference type="PROSITE" id="PS51375">
    <property type="entry name" value="PPR"/>
    <property type="match status" value="4"/>
</dbReference>
<feature type="repeat" description="PPR" evidence="3">
    <location>
        <begin position="222"/>
        <end position="256"/>
    </location>
</feature>
<evidence type="ECO:0000256" key="2">
    <source>
        <dbReference type="ARBA" id="ARBA00022946"/>
    </source>
</evidence>
<keyword evidence="2" id="KW-0809">Transit peptide</keyword>
<evidence type="ECO:0000256" key="1">
    <source>
        <dbReference type="ARBA" id="ARBA00022737"/>
    </source>
</evidence>
<dbReference type="Gramene" id="OPUNC01G08430.1">
    <property type="protein sequence ID" value="OPUNC01G08430.1"/>
    <property type="gene ID" value="OPUNC01G08430"/>
</dbReference>
<dbReference type="GO" id="GO:0005739">
    <property type="term" value="C:mitochondrion"/>
    <property type="evidence" value="ECO:0007669"/>
    <property type="project" value="TreeGrafter"/>
</dbReference>
<dbReference type="NCBIfam" id="TIGR00756">
    <property type="entry name" value="PPR"/>
    <property type="match status" value="3"/>
</dbReference>
<evidence type="ECO:0008006" key="6">
    <source>
        <dbReference type="Google" id="ProtNLM"/>
    </source>
</evidence>
<sequence>MEKAEKVLDDMNGLMPVCTTYTSLIHGYSTKGQIKEAVRLLEVMSRQGLAPSIVTYNWLMGTLCKNRRWHQVLLLTTGCWELFARTEDALRLERGLKPDVTSYGILLHGYASKGAPVEMNILDLMEMRSQGLNPDIVNYGTVMDALCCKGRVEDAMSHFDQMIDEGISPDIGVELVSEMINKGISPNVVFFTMIVGNLCKVRRIVEAENIFNLMVWTCQNPNVVAYNTLISGYCSAREMDRSMALFHDMVSTGLKPDVVTYNTLINTYYSDGKTDNHNASQF</sequence>
<dbReference type="EnsemblPlants" id="OPUNC01G08430.1">
    <property type="protein sequence ID" value="OPUNC01G08430.1"/>
    <property type="gene ID" value="OPUNC01G08430"/>
</dbReference>
<name>A0A0E0JG37_ORYPU</name>
<evidence type="ECO:0000313" key="5">
    <source>
        <dbReference type="Proteomes" id="UP000026962"/>
    </source>
</evidence>
<dbReference type="STRING" id="4537.A0A0E0JG37"/>
<feature type="repeat" description="PPR" evidence="3">
    <location>
        <begin position="17"/>
        <end position="51"/>
    </location>
</feature>
<feature type="repeat" description="PPR" evidence="3">
    <location>
        <begin position="135"/>
        <end position="169"/>
    </location>
</feature>
<keyword evidence="1" id="KW-0677">Repeat</keyword>
<reference evidence="4" key="1">
    <citation type="submission" date="2015-04" db="UniProtKB">
        <authorList>
            <consortium name="EnsemblPlants"/>
        </authorList>
    </citation>
    <scope>IDENTIFICATION</scope>
</reference>
<dbReference type="Pfam" id="PF12854">
    <property type="entry name" value="PPR_1"/>
    <property type="match status" value="2"/>
</dbReference>
<dbReference type="InterPro" id="IPR011990">
    <property type="entry name" value="TPR-like_helical_dom_sf"/>
</dbReference>
<keyword evidence="5" id="KW-1185">Reference proteome</keyword>
<dbReference type="InterPro" id="IPR051114">
    <property type="entry name" value="Mito_RNA_Proc_CCM1"/>
</dbReference>
<dbReference type="Proteomes" id="UP000026962">
    <property type="component" value="Chromosome 1"/>
</dbReference>
<proteinExistence type="predicted"/>
<dbReference type="PANTHER" id="PTHR47934">
    <property type="entry name" value="PENTATRICOPEPTIDE REPEAT-CONTAINING PROTEIN PET309, MITOCHONDRIAL"/>
    <property type="match status" value="1"/>
</dbReference>
<dbReference type="GO" id="GO:0007005">
    <property type="term" value="P:mitochondrion organization"/>
    <property type="evidence" value="ECO:0007669"/>
    <property type="project" value="TreeGrafter"/>
</dbReference>
<dbReference type="GO" id="GO:0006396">
    <property type="term" value="P:RNA processing"/>
    <property type="evidence" value="ECO:0007669"/>
    <property type="project" value="TreeGrafter"/>
</dbReference>